<dbReference type="Pfam" id="PF01266">
    <property type="entry name" value="DAO"/>
    <property type="match status" value="1"/>
</dbReference>
<dbReference type="SUPFAM" id="SSF51971">
    <property type="entry name" value="Nucleotide-binding domain"/>
    <property type="match status" value="1"/>
</dbReference>
<gene>
    <name evidence="10" type="ORF">X907_2755</name>
</gene>
<name>A0A3T0EDA2_9PROT</name>
<comment type="similarity">
    <text evidence="2">Belongs to the DAMOX/DASOX family.</text>
</comment>
<dbReference type="KEGG" id="gak:X907_2755"/>
<evidence type="ECO:0000256" key="6">
    <source>
        <dbReference type="ARBA" id="ARBA00039101"/>
    </source>
</evidence>
<dbReference type="InterPro" id="IPR006181">
    <property type="entry name" value="D-amino_acid_oxidase_CS"/>
</dbReference>
<comment type="catalytic activity">
    <reaction evidence="8">
        <text>a D-alpha-amino acid + O2 + H2O = a 2-oxocarboxylate + H2O2 + NH4(+)</text>
        <dbReference type="Rhea" id="RHEA:21816"/>
        <dbReference type="ChEBI" id="CHEBI:15377"/>
        <dbReference type="ChEBI" id="CHEBI:15379"/>
        <dbReference type="ChEBI" id="CHEBI:16240"/>
        <dbReference type="ChEBI" id="CHEBI:28938"/>
        <dbReference type="ChEBI" id="CHEBI:35179"/>
        <dbReference type="ChEBI" id="CHEBI:59871"/>
        <dbReference type="EC" id="1.4.3.3"/>
    </reaction>
    <physiologicalReaction direction="left-to-right" evidence="8">
        <dbReference type="Rhea" id="RHEA:21817"/>
    </physiologicalReaction>
</comment>
<dbReference type="Proteomes" id="UP000286954">
    <property type="component" value="Chromosome"/>
</dbReference>
<evidence type="ECO:0000259" key="9">
    <source>
        <dbReference type="Pfam" id="PF01266"/>
    </source>
</evidence>
<evidence type="ECO:0000256" key="5">
    <source>
        <dbReference type="ARBA" id="ARBA00023002"/>
    </source>
</evidence>
<dbReference type="GO" id="GO:0019478">
    <property type="term" value="P:D-amino acid catabolic process"/>
    <property type="evidence" value="ECO:0007669"/>
    <property type="project" value="TreeGrafter"/>
</dbReference>
<keyword evidence="3" id="KW-0285">Flavoprotein</keyword>
<evidence type="ECO:0000256" key="4">
    <source>
        <dbReference type="ARBA" id="ARBA00022827"/>
    </source>
</evidence>
<dbReference type="GO" id="GO:0005737">
    <property type="term" value="C:cytoplasm"/>
    <property type="evidence" value="ECO:0007669"/>
    <property type="project" value="TreeGrafter"/>
</dbReference>
<dbReference type="InterPro" id="IPR006076">
    <property type="entry name" value="FAD-dep_OxRdtase"/>
</dbReference>
<dbReference type="GO" id="GO:0003884">
    <property type="term" value="F:D-amino-acid oxidase activity"/>
    <property type="evidence" value="ECO:0007669"/>
    <property type="project" value="UniProtKB-EC"/>
</dbReference>
<keyword evidence="11" id="KW-1185">Reference proteome</keyword>
<evidence type="ECO:0000256" key="2">
    <source>
        <dbReference type="ARBA" id="ARBA00006730"/>
    </source>
</evidence>
<evidence type="ECO:0000256" key="7">
    <source>
        <dbReference type="ARBA" id="ARBA00039751"/>
    </source>
</evidence>
<dbReference type="PANTHER" id="PTHR11530:SF11">
    <property type="entry name" value="D-ASPARTATE OXIDASE"/>
    <property type="match status" value="1"/>
</dbReference>
<dbReference type="InterPro" id="IPR006311">
    <property type="entry name" value="TAT_signal"/>
</dbReference>
<proteinExistence type="inferred from homology"/>
<comment type="cofactor">
    <cofactor evidence="1">
        <name>FAD</name>
        <dbReference type="ChEBI" id="CHEBI:57692"/>
    </cofactor>
</comment>
<dbReference type="EMBL" id="CP018911">
    <property type="protein sequence ID" value="AZU05264.1"/>
    <property type="molecule type" value="Genomic_DNA"/>
</dbReference>
<dbReference type="Gene3D" id="3.30.9.10">
    <property type="entry name" value="D-Amino Acid Oxidase, subunit A, domain 2"/>
    <property type="match status" value="1"/>
</dbReference>
<dbReference type="OrthoDB" id="246701at2"/>
<evidence type="ECO:0000313" key="11">
    <source>
        <dbReference type="Proteomes" id="UP000286954"/>
    </source>
</evidence>
<organism evidence="10 11">
    <name type="scientific">Glycocaulis alkaliphilus</name>
    <dbReference type="NCBI Taxonomy" id="1434191"/>
    <lineage>
        <taxon>Bacteria</taxon>
        <taxon>Pseudomonadati</taxon>
        <taxon>Pseudomonadota</taxon>
        <taxon>Alphaproteobacteria</taxon>
        <taxon>Maricaulales</taxon>
        <taxon>Maricaulaceae</taxon>
        <taxon>Glycocaulis</taxon>
    </lineage>
</organism>
<dbReference type="PROSITE" id="PS51318">
    <property type="entry name" value="TAT"/>
    <property type="match status" value="1"/>
</dbReference>
<reference evidence="10 11" key="1">
    <citation type="submission" date="2016-12" db="EMBL/GenBank/DDBJ databases">
        <title>The genome of dimorphic prosthecate Glycocaulis alkaliphilus 6b-8t, isolated from crude oil dictates its adaptability in petroleum environments.</title>
        <authorList>
            <person name="Wu X.-L."/>
            <person name="Geng S."/>
        </authorList>
    </citation>
    <scope>NUCLEOTIDE SEQUENCE [LARGE SCALE GENOMIC DNA]</scope>
    <source>
        <strain evidence="10 11">6B-8</strain>
    </source>
</reference>
<keyword evidence="5" id="KW-0560">Oxidoreductase</keyword>
<protein>
    <recommendedName>
        <fullName evidence="7">D-amino-acid oxidase</fullName>
        <ecNumber evidence="6">1.4.3.3</ecNumber>
    </recommendedName>
</protein>
<dbReference type="AlphaFoldDB" id="A0A3T0EDA2"/>
<feature type="domain" description="FAD dependent oxidoreductase" evidence="9">
    <location>
        <begin position="113"/>
        <end position="367"/>
    </location>
</feature>
<dbReference type="GO" id="GO:0071949">
    <property type="term" value="F:FAD binding"/>
    <property type="evidence" value="ECO:0007669"/>
    <property type="project" value="InterPro"/>
</dbReference>
<evidence type="ECO:0000313" key="10">
    <source>
        <dbReference type="EMBL" id="AZU05264.1"/>
    </source>
</evidence>
<evidence type="ECO:0000256" key="1">
    <source>
        <dbReference type="ARBA" id="ARBA00001974"/>
    </source>
</evidence>
<sequence length="384" mass="42178">MDRRSALKLLSGAGLGLAAAPLVSAGRAGARTPSLDQPPNFVPADISPRRIIRQVVGLRPFRETGYVVRAERFDRRKTLVHHYGHGGAGVTMSWGTAAEAERALLAATSERSVAVLGCGVIGLTTALLLRRRGMDVTIYADALPPHTTSNIAGAVWGPSSLYRRHAVDEAFVARFVTAARVSQRAFQHYAQDPRYGVYWLRQYDFSLRTPDAPREPQPLDHLYPGLIRHTDPERWFGYPSVVENHVLMIDPDIYLRALMGDFENAGGRIVTARFEDVGDVSRLSERVIVNCTGLGARDLFGDDELRPMAGQLTMLLPQPELDYAYSASEGGILYMFPRRSSVVLGGTTDLDVADTMPSTEETARQLDGHARIARRVAGIERVGE</sequence>
<dbReference type="Gene3D" id="3.40.50.720">
    <property type="entry name" value="NAD(P)-binding Rossmann-like Domain"/>
    <property type="match status" value="2"/>
</dbReference>
<dbReference type="EC" id="1.4.3.3" evidence="6"/>
<dbReference type="InterPro" id="IPR023209">
    <property type="entry name" value="DAO"/>
</dbReference>
<accession>A0A3T0EDA2</accession>
<keyword evidence="4" id="KW-0274">FAD</keyword>
<evidence type="ECO:0000256" key="8">
    <source>
        <dbReference type="ARBA" id="ARBA00049547"/>
    </source>
</evidence>
<dbReference type="PANTHER" id="PTHR11530">
    <property type="entry name" value="D-AMINO ACID OXIDASE"/>
    <property type="match status" value="1"/>
</dbReference>
<dbReference type="RefSeq" id="WP_127568903.1">
    <property type="nucleotide sequence ID" value="NZ_BMFB01000004.1"/>
</dbReference>
<dbReference type="PROSITE" id="PS00677">
    <property type="entry name" value="DAO"/>
    <property type="match status" value="1"/>
</dbReference>
<evidence type="ECO:0000256" key="3">
    <source>
        <dbReference type="ARBA" id="ARBA00022630"/>
    </source>
</evidence>